<dbReference type="Proteomes" id="UP000282106">
    <property type="component" value="Unassembled WGS sequence"/>
</dbReference>
<reference evidence="1 2" key="1">
    <citation type="submission" date="2018-10" db="EMBL/GenBank/DDBJ databases">
        <authorList>
            <person name="Chen W.-M."/>
        </authorList>
    </citation>
    <scope>NUCLEOTIDE SEQUENCE [LARGE SCALE GENOMIC DNA]</scope>
    <source>
        <strain evidence="1 2">THS-13</strain>
    </source>
</reference>
<keyword evidence="2" id="KW-1185">Reference proteome</keyword>
<evidence type="ECO:0000313" key="2">
    <source>
        <dbReference type="Proteomes" id="UP000282106"/>
    </source>
</evidence>
<protein>
    <submittedName>
        <fullName evidence="1">DUF4331 domain-containing protein</fullName>
    </submittedName>
</protein>
<accession>A0A3N0V899</accession>
<comment type="caution">
    <text evidence="1">The sequence shown here is derived from an EMBL/GenBank/DDBJ whole genome shotgun (WGS) entry which is preliminary data.</text>
</comment>
<dbReference type="EMBL" id="RJVO01000006">
    <property type="protein sequence ID" value="ROH88842.1"/>
    <property type="molecule type" value="Genomic_DNA"/>
</dbReference>
<dbReference type="InParanoid" id="A0A3N0V899"/>
<dbReference type="AlphaFoldDB" id="A0A3N0V899"/>
<evidence type="ECO:0000313" key="1">
    <source>
        <dbReference type="EMBL" id="ROH88842.1"/>
    </source>
</evidence>
<sequence>MGQPVVATVLLHTEDKDHFNGTDPSEDGDFSSLMLERLEELHTGLDDALIAKGITPCALDVCARQVVNKIIPDTLQLDLSQPDGFPNGRRFEDITVDRILSMALADTTTPGDCYGHPCDVHAFENLPNNPTRNESPFLAQFPYLAAPHPPP</sequence>
<organism evidence="1 2">
    <name type="scientific">Stagnimonas aquatica</name>
    <dbReference type="NCBI Taxonomy" id="2689987"/>
    <lineage>
        <taxon>Bacteria</taxon>
        <taxon>Pseudomonadati</taxon>
        <taxon>Pseudomonadota</taxon>
        <taxon>Gammaproteobacteria</taxon>
        <taxon>Nevskiales</taxon>
        <taxon>Nevskiaceae</taxon>
        <taxon>Stagnimonas</taxon>
    </lineage>
</organism>
<name>A0A3N0V899_9GAMM</name>
<proteinExistence type="predicted"/>
<gene>
    <name evidence="1" type="ORF">ED208_13040</name>
</gene>